<keyword evidence="1" id="KW-0732">Signal</keyword>
<evidence type="ECO:0000313" key="3">
    <source>
        <dbReference type="Proteomes" id="UP000001861"/>
    </source>
</evidence>
<organism evidence="2 3">
    <name type="scientific">Coprinopsis cinerea (strain Okayama-7 / 130 / ATCC MYA-4618 / FGSC 9003)</name>
    <name type="common">Inky cap fungus</name>
    <name type="synonym">Hormographiella aspergillata</name>
    <dbReference type="NCBI Taxonomy" id="240176"/>
    <lineage>
        <taxon>Eukaryota</taxon>
        <taxon>Fungi</taxon>
        <taxon>Dikarya</taxon>
        <taxon>Basidiomycota</taxon>
        <taxon>Agaricomycotina</taxon>
        <taxon>Agaricomycetes</taxon>
        <taxon>Agaricomycetidae</taxon>
        <taxon>Agaricales</taxon>
        <taxon>Agaricineae</taxon>
        <taxon>Psathyrellaceae</taxon>
        <taxon>Coprinopsis</taxon>
    </lineage>
</organism>
<feature type="signal peptide" evidence="1">
    <location>
        <begin position="1"/>
        <end position="18"/>
    </location>
</feature>
<proteinExistence type="predicted"/>
<sequence length="172" mass="17681">MHIHSLLFALFWAGSSLASPTPQPNDVGPTRIEIAYSYVPLNSSRVYLDTLHGDDDTDVTLFPRATCGGSGGINTGDAANLANGLHSDPSTINIQRDTIVIVSSGSARLCVHGYSGGDTTFRRSTVGWAARQIINACCNSGGGCGGGTEYGTPVGGSSASTQVRLISSGEAC</sequence>
<dbReference type="EMBL" id="AACS02000001">
    <property type="protein sequence ID" value="EFI28537.1"/>
    <property type="molecule type" value="Genomic_DNA"/>
</dbReference>
<protein>
    <submittedName>
        <fullName evidence="2">Uncharacterized protein</fullName>
    </submittedName>
</protein>
<dbReference type="AlphaFoldDB" id="D6RK28"/>
<dbReference type="RefSeq" id="XP_002912031.1">
    <property type="nucleotide sequence ID" value="XM_002911985.1"/>
</dbReference>
<dbReference type="GeneID" id="6015029"/>
<keyword evidence="3" id="KW-1185">Reference proteome</keyword>
<reference evidence="2 3" key="1">
    <citation type="journal article" date="2010" name="Proc. Natl. Acad. Sci. U.S.A.">
        <title>Insights into evolution of multicellular fungi from the assembled chromosomes of the mushroom Coprinopsis cinerea (Coprinus cinereus).</title>
        <authorList>
            <person name="Stajich J.E."/>
            <person name="Wilke S.K."/>
            <person name="Ahren D."/>
            <person name="Au C.H."/>
            <person name="Birren B.W."/>
            <person name="Borodovsky M."/>
            <person name="Burns C."/>
            <person name="Canback B."/>
            <person name="Casselton L.A."/>
            <person name="Cheng C.K."/>
            <person name="Deng J."/>
            <person name="Dietrich F.S."/>
            <person name="Fargo D.C."/>
            <person name="Farman M.L."/>
            <person name="Gathman A.C."/>
            <person name="Goldberg J."/>
            <person name="Guigo R."/>
            <person name="Hoegger P.J."/>
            <person name="Hooker J.B."/>
            <person name="Huggins A."/>
            <person name="James T.Y."/>
            <person name="Kamada T."/>
            <person name="Kilaru S."/>
            <person name="Kodira C."/>
            <person name="Kues U."/>
            <person name="Kupfer D."/>
            <person name="Kwan H.S."/>
            <person name="Lomsadze A."/>
            <person name="Li W."/>
            <person name="Lilly W.W."/>
            <person name="Ma L.J."/>
            <person name="Mackey A.J."/>
            <person name="Manning G."/>
            <person name="Martin F."/>
            <person name="Muraguchi H."/>
            <person name="Natvig D.O."/>
            <person name="Palmerini H."/>
            <person name="Ramesh M.A."/>
            <person name="Rehmeyer C.J."/>
            <person name="Roe B.A."/>
            <person name="Shenoy N."/>
            <person name="Stanke M."/>
            <person name="Ter-Hovhannisyan V."/>
            <person name="Tunlid A."/>
            <person name="Velagapudi R."/>
            <person name="Vision T.J."/>
            <person name="Zeng Q."/>
            <person name="Zolan M.E."/>
            <person name="Pukkila P.J."/>
        </authorList>
    </citation>
    <scope>NUCLEOTIDE SEQUENCE [LARGE SCALE GENOMIC DNA]</scope>
    <source>
        <strain evidence="3">Okayama-7 / 130 / ATCC MYA-4618 / FGSC 9003</strain>
    </source>
</reference>
<name>D6RK28_COPC7</name>
<evidence type="ECO:0000313" key="2">
    <source>
        <dbReference type="EMBL" id="EFI28537.1"/>
    </source>
</evidence>
<evidence type="ECO:0000256" key="1">
    <source>
        <dbReference type="SAM" id="SignalP"/>
    </source>
</evidence>
<feature type="chain" id="PRO_5003087432" evidence="1">
    <location>
        <begin position="19"/>
        <end position="172"/>
    </location>
</feature>
<gene>
    <name evidence="2" type="ORF">CC1G_13559</name>
</gene>
<comment type="caution">
    <text evidence="2">The sequence shown here is derived from an EMBL/GenBank/DDBJ whole genome shotgun (WGS) entry which is preliminary data.</text>
</comment>
<dbReference type="InParanoid" id="D6RK28"/>
<dbReference type="VEuPathDB" id="FungiDB:CC1G_13559"/>
<accession>D6RK28</accession>
<dbReference type="Proteomes" id="UP000001861">
    <property type="component" value="Unassembled WGS sequence"/>
</dbReference>
<dbReference type="HOGENOM" id="CLU_1555163_0_0_1"/>
<dbReference type="KEGG" id="cci:CC1G_13559"/>